<accession>X1P0R9</accession>
<name>X1P0R9_9ZZZZ</name>
<dbReference type="EMBL" id="BARV01030816">
    <property type="protein sequence ID" value="GAI32635.1"/>
    <property type="molecule type" value="Genomic_DNA"/>
</dbReference>
<evidence type="ECO:0000313" key="2">
    <source>
        <dbReference type="EMBL" id="GAI32635.1"/>
    </source>
</evidence>
<dbReference type="AlphaFoldDB" id="X1P0R9"/>
<reference evidence="2" key="1">
    <citation type="journal article" date="2014" name="Front. Microbiol.">
        <title>High frequency of phylogenetically diverse reductive dehalogenase-homologous genes in deep subseafloor sedimentary metagenomes.</title>
        <authorList>
            <person name="Kawai M."/>
            <person name="Futagami T."/>
            <person name="Toyoda A."/>
            <person name="Takaki Y."/>
            <person name="Nishi S."/>
            <person name="Hori S."/>
            <person name="Arai W."/>
            <person name="Tsubouchi T."/>
            <person name="Morono Y."/>
            <person name="Uchiyama I."/>
            <person name="Ito T."/>
            <person name="Fujiyama A."/>
            <person name="Inagaki F."/>
            <person name="Takami H."/>
        </authorList>
    </citation>
    <scope>NUCLEOTIDE SEQUENCE</scope>
    <source>
        <strain evidence="2">Expedition CK06-06</strain>
    </source>
</reference>
<sequence length="186" mass="21934">TGNPDKFKKIEIIYDMTKLRKEVRSEMTDQETKEEKKVDAYIEKHPGVTYRQAVLACLDKTESHPEREKFTERELREKDEEEREEKLKKYNKEQDKQLKRIDEYQEKHPGISFRDAALAVPALTPEEEKEEDLTRMYGLVGNIMQNLITVEKSEGVKAEDKTKLSQALDIVEEVQKSLREMLEKED</sequence>
<feature type="non-terminal residue" evidence="2">
    <location>
        <position position="1"/>
    </location>
</feature>
<comment type="caution">
    <text evidence="2">The sequence shown here is derived from an EMBL/GenBank/DDBJ whole genome shotgun (WGS) entry which is preliminary data.</text>
</comment>
<proteinExistence type="predicted"/>
<gene>
    <name evidence="2" type="ORF">S06H3_48885</name>
</gene>
<evidence type="ECO:0000256" key="1">
    <source>
        <dbReference type="SAM" id="MobiDB-lite"/>
    </source>
</evidence>
<feature type="region of interest" description="Disordered" evidence="1">
    <location>
        <begin position="61"/>
        <end position="91"/>
    </location>
</feature>
<organism evidence="2">
    <name type="scientific">marine sediment metagenome</name>
    <dbReference type="NCBI Taxonomy" id="412755"/>
    <lineage>
        <taxon>unclassified sequences</taxon>
        <taxon>metagenomes</taxon>
        <taxon>ecological metagenomes</taxon>
    </lineage>
</organism>
<protein>
    <submittedName>
        <fullName evidence="2">Uncharacterized protein</fullName>
    </submittedName>
</protein>